<dbReference type="SMART" id="SM00364">
    <property type="entry name" value="LRR_BAC"/>
    <property type="match status" value="10"/>
</dbReference>
<keyword evidence="12" id="KW-0904">Protein phosphatase</keyword>
<name>A0A8D2DTE0_SCIVU</name>
<dbReference type="SMART" id="SM00332">
    <property type="entry name" value="PP2Cc"/>
    <property type="match status" value="1"/>
</dbReference>
<dbReference type="Gene3D" id="3.60.40.10">
    <property type="entry name" value="PPM-type phosphatase domain"/>
    <property type="match status" value="1"/>
</dbReference>
<dbReference type="SUPFAM" id="SSF50729">
    <property type="entry name" value="PH domain-like"/>
    <property type="match status" value="1"/>
</dbReference>
<keyword evidence="10" id="KW-0677">Repeat</keyword>
<evidence type="ECO:0000256" key="21">
    <source>
        <dbReference type="SAM" id="MobiDB-lite"/>
    </source>
</evidence>
<feature type="domain" description="PPM-type phosphatase" evidence="22">
    <location>
        <begin position="715"/>
        <end position="963"/>
    </location>
</feature>
<dbReference type="InterPro" id="IPR055071">
    <property type="entry name" value="RA_PHLPP-like"/>
</dbReference>
<dbReference type="GO" id="GO:0016020">
    <property type="term" value="C:membrane"/>
    <property type="evidence" value="ECO:0007669"/>
    <property type="project" value="UniProtKB-SubCell"/>
</dbReference>
<dbReference type="FunFam" id="3.60.40.10:FF:000003">
    <property type="entry name" value="PH domain and leucine-rich repeat protein phosphatase 1"/>
    <property type="match status" value="1"/>
</dbReference>
<keyword evidence="7" id="KW-0597">Phosphoprotein</keyword>
<feature type="compositionally biased region" description="Polar residues" evidence="21">
    <location>
        <begin position="1052"/>
        <end position="1076"/>
    </location>
</feature>
<dbReference type="GO" id="GO:0046872">
    <property type="term" value="F:metal ion binding"/>
    <property type="evidence" value="ECO:0007669"/>
    <property type="project" value="UniProtKB-KW"/>
</dbReference>
<evidence type="ECO:0000256" key="6">
    <source>
        <dbReference type="ARBA" id="ARBA00022490"/>
    </source>
</evidence>
<evidence type="ECO:0000313" key="24">
    <source>
        <dbReference type="Proteomes" id="UP000694564"/>
    </source>
</evidence>
<dbReference type="Pfam" id="PF00481">
    <property type="entry name" value="PP2C"/>
    <property type="match status" value="1"/>
</dbReference>
<reference evidence="23" key="1">
    <citation type="submission" date="2025-08" db="UniProtKB">
        <authorList>
            <consortium name="Ensembl"/>
        </authorList>
    </citation>
    <scope>IDENTIFICATION</scope>
</reference>
<dbReference type="SUPFAM" id="SSF52058">
    <property type="entry name" value="L domain-like"/>
    <property type="match status" value="2"/>
</dbReference>
<keyword evidence="24" id="KW-1185">Reference proteome</keyword>
<keyword evidence="6" id="KW-0963">Cytoplasm</keyword>
<dbReference type="CDD" id="cd17241">
    <property type="entry name" value="RA_PHLPP2"/>
    <property type="match status" value="1"/>
</dbReference>
<protein>
    <recommendedName>
        <fullName evidence="19">PH domain leucine-rich repeat-containing protein phosphatase 2</fullName>
        <ecNumber evidence="5">3.1.3.16</ecNumber>
    </recommendedName>
    <alternativeName>
        <fullName evidence="20">PH domain leucine-rich repeat-containing protein phosphatase-like</fullName>
    </alternativeName>
</protein>
<evidence type="ECO:0000256" key="12">
    <source>
        <dbReference type="ARBA" id="ARBA00022912"/>
    </source>
</evidence>
<dbReference type="SMART" id="SM00369">
    <property type="entry name" value="LRR_TYP"/>
    <property type="match status" value="9"/>
</dbReference>
<dbReference type="Pfam" id="PF00560">
    <property type="entry name" value="LRR_1"/>
    <property type="match status" value="1"/>
</dbReference>
<evidence type="ECO:0000256" key="10">
    <source>
        <dbReference type="ARBA" id="ARBA00022737"/>
    </source>
</evidence>
<evidence type="ECO:0000256" key="17">
    <source>
        <dbReference type="ARBA" id="ARBA00048336"/>
    </source>
</evidence>
<keyword evidence="14" id="KW-0464">Manganese</keyword>
<evidence type="ECO:0000313" key="23">
    <source>
        <dbReference type="Ensembl" id="ENSSVLP00005029528.1"/>
    </source>
</evidence>
<feature type="compositionally biased region" description="Low complexity" evidence="21">
    <location>
        <begin position="1001"/>
        <end position="1027"/>
    </location>
</feature>
<reference evidence="23" key="2">
    <citation type="submission" date="2025-09" db="UniProtKB">
        <authorList>
            <consortium name="Ensembl"/>
        </authorList>
    </citation>
    <scope>IDENTIFICATION</scope>
</reference>
<dbReference type="GO" id="GO:0004722">
    <property type="term" value="F:protein serine/threonine phosphatase activity"/>
    <property type="evidence" value="ECO:0007669"/>
    <property type="project" value="UniProtKB-EC"/>
</dbReference>
<evidence type="ECO:0000256" key="15">
    <source>
        <dbReference type="ARBA" id="ARBA00023242"/>
    </source>
</evidence>
<dbReference type="FunFam" id="3.80.10.10:FF:000120">
    <property type="entry name" value="PH domain and leucine rich repeat protein phosphatase 2"/>
    <property type="match status" value="1"/>
</dbReference>
<sequence>MKRNGSRNCLNRRSRFGSRERDWLREDVKRGCVYLYGADTTTAITTATSSAASSSSSDLHLVLCTVETPASEICAGEGRESLYLQLHGDLVRRLEPTERPLQIVYEYLSRLGFEDPVRIQEEATNPDLGCMIRFYGEKPCQMDHLDRILLSGIYNVRKGKTQLHKWAERLVVLCGTCLIVSSVKDCQTGKMHILPLVGGKIEEVKRRQHSLAFSSAGAQAQTYHVSFETLAEYQRWQRQASKVVSQRISTVDLSCYSLEEVPEHLFYSQDITYLNLRHNFMQLERPGGLDTLYKFSQLKGLNLSHNKLGLFPVLLCEISTLTELNLSCNGFHDLPSEIGSLLNLQTLSLDGNFLTTLPEELGNLQQLSSLGISFNNFSQIPEVYEKLIMVDKMVMAGNCLEVLNLGVLNRMSHIKHVDLRMNYLKTMVIENLEGNRYITHMDLRDNQLTDLDLSSLCSLEQLHCERNQLRELTLSGFSLRTLYASSNRLTAVNVYPVPSLLTSLELSRNLLECVPDWACEAKKLEILDVSYNLLTEVPMRILSSLSLRKLMVGHNHVHSLPVLVEHIPLEVLDIQHNVLTRLPDTLFSKALNKLNKLEQLEELNLSGNKLKTIPTTIANCKRLHTLVAHSNNISIFPEILQLPQIQFVDLSCNDLTEILIPEALPATLQDLDLTGNTNLVLEHKTLDMFSHITTLKIDQKPLPTTDSTVTSTFWSHGLAEMAGQRNKLCVSALAMDNFAEGVGAVYGMFDGDRNEELPRLLQCTMADVLLEEVQQSTNDTVFMTNTFLVSHRKLGMAGQKLGSSALLCYVRPDTADPTSSFSLTVANVGTCQAVLCRGGKPVPLSKVFSLEQDLEEAQRVKDQKAIITEDNKVNGVTCCTRMLGCTYLYPWILPKPHISSTPLTIQDELLILGNRALWEHLSYTEAINAVRHVQDPLTAAKKLCTLAQSYGCQDNVGAMVVYLNIGEEGCTCEMNGLTLPGPVGFASTSTIKDAPKPTTPSSSSGIASEFSSEMSTSEVSSEVGSTASDEHNTVGLEAGLLPRPERRCSLHPTPTSGVFQRQPSCATFSSNQSDNGLDSDDDQPVEGVITNGSKVEVEVDIHCCRGRDLESSPTLMENSSTPCPEEHARGLFFGIRRQNSVNSGILLPVSRDKMELQKSPSTSCLYGKKLSNGSIVPLEDSLNLIEVATEAPKRKTGYFAAPTQLEPDDQFVVPRDLEEEVKEQMKQHQESRPEPEPNEEDRTEPPEEFDTAL</sequence>
<dbReference type="InterPro" id="IPR036457">
    <property type="entry name" value="PPM-type-like_dom_sf"/>
</dbReference>
<comment type="cofactor">
    <cofactor evidence="1">
        <name>Mn(2+)</name>
        <dbReference type="ChEBI" id="CHEBI:29035"/>
    </cofactor>
</comment>
<dbReference type="InterPro" id="IPR032675">
    <property type="entry name" value="LRR_dom_sf"/>
</dbReference>
<feature type="region of interest" description="Disordered" evidence="21">
    <location>
        <begin position="990"/>
        <end position="1087"/>
    </location>
</feature>
<evidence type="ECO:0000256" key="2">
    <source>
        <dbReference type="ARBA" id="ARBA00004123"/>
    </source>
</evidence>
<dbReference type="Pfam" id="PF23010">
    <property type="entry name" value="RA_3"/>
    <property type="match status" value="1"/>
</dbReference>
<evidence type="ECO:0000256" key="3">
    <source>
        <dbReference type="ARBA" id="ARBA00004170"/>
    </source>
</evidence>
<evidence type="ECO:0000256" key="7">
    <source>
        <dbReference type="ARBA" id="ARBA00022553"/>
    </source>
</evidence>
<dbReference type="InterPro" id="IPR050216">
    <property type="entry name" value="LRR_domain-containing"/>
</dbReference>
<evidence type="ECO:0000256" key="5">
    <source>
        <dbReference type="ARBA" id="ARBA00013081"/>
    </source>
</evidence>
<evidence type="ECO:0000256" key="11">
    <source>
        <dbReference type="ARBA" id="ARBA00022801"/>
    </source>
</evidence>
<dbReference type="OrthoDB" id="1394818at2759"/>
<dbReference type="SUPFAM" id="SSF81606">
    <property type="entry name" value="PP2C-like"/>
    <property type="match status" value="1"/>
</dbReference>
<dbReference type="CDD" id="cd13322">
    <property type="entry name" value="PH_PHLPP-like"/>
    <property type="match status" value="1"/>
</dbReference>
<dbReference type="GO" id="GO:0005634">
    <property type="term" value="C:nucleus"/>
    <property type="evidence" value="ECO:0007669"/>
    <property type="project" value="UniProtKB-SubCell"/>
</dbReference>
<keyword evidence="15" id="KW-0539">Nucleus</keyword>
<accession>A0A8D2DTE0</accession>
<feature type="compositionally biased region" description="Basic and acidic residues" evidence="21">
    <location>
        <begin position="1222"/>
        <end position="1235"/>
    </location>
</feature>
<evidence type="ECO:0000259" key="22">
    <source>
        <dbReference type="PROSITE" id="PS51746"/>
    </source>
</evidence>
<dbReference type="InterPro" id="IPR001611">
    <property type="entry name" value="Leu-rich_rpt"/>
</dbReference>
<evidence type="ECO:0000256" key="9">
    <source>
        <dbReference type="ARBA" id="ARBA00022723"/>
    </source>
</evidence>
<dbReference type="InterPro" id="IPR003591">
    <property type="entry name" value="Leu-rich_rpt_typical-subtyp"/>
</dbReference>
<comment type="subcellular location">
    <subcellularLocation>
        <location evidence="4">Cytoplasm</location>
    </subcellularLocation>
    <subcellularLocation>
        <location evidence="3">Membrane</location>
        <topology evidence="3">Peripheral membrane protein</topology>
    </subcellularLocation>
    <subcellularLocation>
        <location evidence="2">Nucleus</location>
    </subcellularLocation>
</comment>
<keyword evidence="13" id="KW-0472">Membrane</keyword>
<dbReference type="PROSITE" id="PS51450">
    <property type="entry name" value="LRR"/>
    <property type="match status" value="2"/>
</dbReference>
<comment type="catalytic activity">
    <reaction evidence="16">
        <text>O-phospho-L-seryl-[protein] + H2O = L-seryl-[protein] + phosphate</text>
        <dbReference type="Rhea" id="RHEA:20629"/>
        <dbReference type="Rhea" id="RHEA-COMP:9863"/>
        <dbReference type="Rhea" id="RHEA-COMP:11604"/>
        <dbReference type="ChEBI" id="CHEBI:15377"/>
        <dbReference type="ChEBI" id="CHEBI:29999"/>
        <dbReference type="ChEBI" id="CHEBI:43474"/>
        <dbReference type="ChEBI" id="CHEBI:83421"/>
        <dbReference type="EC" id="3.1.3.16"/>
    </reaction>
</comment>
<comment type="catalytic activity">
    <reaction evidence="17">
        <text>O-phospho-L-threonyl-[protein] + H2O = L-threonyl-[protein] + phosphate</text>
        <dbReference type="Rhea" id="RHEA:47004"/>
        <dbReference type="Rhea" id="RHEA-COMP:11060"/>
        <dbReference type="Rhea" id="RHEA-COMP:11605"/>
        <dbReference type="ChEBI" id="CHEBI:15377"/>
        <dbReference type="ChEBI" id="CHEBI:30013"/>
        <dbReference type="ChEBI" id="CHEBI:43474"/>
        <dbReference type="ChEBI" id="CHEBI:61977"/>
        <dbReference type="EC" id="3.1.3.16"/>
    </reaction>
</comment>
<proteinExistence type="predicted"/>
<dbReference type="GeneTree" id="ENSGT00940000159841"/>
<evidence type="ECO:0000256" key="1">
    <source>
        <dbReference type="ARBA" id="ARBA00001936"/>
    </source>
</evidence>
<dbReference type="PROSITE" id="PS51746">
    <property type="entry name" value="PPM_2"/>
    <property type="match status" value="1"/>
</dbReference>
<dbReference type="PANTHER" id="PTHR48051:SF43">
    <property type="entry name" value="PH DOMAIN AND LEUCINE RICH REPEAT PROTEIN PHOSPHATASE 1"/>
    <property type="match status" value="1"/>
</dbReference>
<dbReference type="GO" id="GO:0005737">
    <property type="term" value="C:cytoplasm"/>
    <property type="evidence" value="ECO:0007669"/>
    <property type="project" value="UniProtKB-SubCell"/>
</dbReference>
<dbReference type="Gene3D" id="3.80.10.10">
    <property type="entry name" value="Ribonuclease Inhibitor"/>
    <property type="match status" value="3"/>
</dbReference>
<keyword evidence="9" id="KW-0479">Metal-binding</keyword>
<evidence type="ECO:0000256" key="13">
    <source>
        <dbReference type="ARBA" id="ARBA00023136"/>
    </source>
</evidence>
<evidence type="ECO:0000256" key="19">
    <source>
        <dbReference type="ARBA" id="ARBA00072392"/>
    </source>
</evidence>
<dbReference type="Proteomes" id="UP000694564">
    <property type="component" value="Chromosome 17"/>
</dbReference>
<evidence type="ECO:0000256" key="20">
    <source>
        <dbReference type="ARBA" id="ARBA00078933"/>
    </source>
</evidence>
<evidence type="ECO:0000256" key="4">
    <source>
        <dbReference type="ARBA" id="ARBA00004496"/>
    </source>
</evidence>
<evidence type="ECO:0000256" key="18">
    <source>
        <dbReference type="ARBA" id="ARBA00058248"/>
    </source>
</evidence>
<dbReference type="InterPro" id="IPR001932">
    <property type="entry name" value="PPM-type_phosphatase-like_dom"/>
</dbReference>
<dbReference type="Pfam" id="PF13855">
    <property type="entry name" value="LRR_8"/>
    <property type="match status" value="1"/>
</dbReference>
<keyword evidence="8" id="KW-0433">Leucine-rich repeat</keyword>
<dbReference type="EC" id="3.1.3.16" evidence="5"/>
<dbReference type="PANTHER" id="PTHR48051">
    <property type="match status" value="1"/>
</dbReference>
<feature type="compositionally biased region" description="Acidic residues" evidence="21">
    <location>
        <begin position="1236"/>
        <end position="1253"/>
    </location>
</feature>
<keyword evidence="11" id="KW-0378">Hydrolase</keyword>
<dbReference type="CDD" id="cd00143">
    <property type="entry name" value="PP2Cc"/>
    <property type="match status" value="1"/>
</dbReference>
<dbReference type="FunFam" id="3.80.10.10:FF:000027">
    <property type="entry name" value="PH domain and leucine rich repeat protein phosphatase 2"/>
    <property type="match status" value="1"/>
</dbReference>
<dbReference type="AlphaFoldDB" id="A0A8D2DTE0"/>
<evidence type="ECO:0000256" key="8">
    <source>
        <dbReference type="ARBA" id="ARBA00022614"/>
    </source>
</evidence>
<evidence type="ECO:0000256" key="16">
    <source>
        <dbReference type="ARBA" id="ARBA00047761"/>
    </source>
</evidence>
<dbReference type="Ensembl" id="ENSSVLT00005032794.1">
    <property type="protein sequence ID" value="ENSSVLP00005029528.1"/>
    <property type="gene ID" value="ENSSVLG00005023221.1"/>
</dbReference>
<feature type="region of interest" description="Disordered" evidence="21">
    <location>
        <begin position="1202"/>
        <end position="1253"/>
    </location>
</feature>
<comment type="function">
    <text evidence="18">Protein phosphatase involved in regulation of Akt and PKC signaling. Mediates dephosphorylation in the C-terminal domain hydrophobic motif of members of the AGC Ser/Thr protein kinase family; specifically acts on 'Ser-473' of AKT1, 'Ser-660' of PRKCB isoform beta-II and 'Ser-657' of PRKCA. Akt regulates the balance between cell survival and apoptosis through a cascade that primarily alters the function of transcription factors that regulate pro- and antiapoptotic genes. Dephosphorylation of 'Ser-473' of Akt triggers apoptosis and decreases cell proliferation. Also controls the phosphorylation of AKT3. Dephosphorylates STK4 on 'Thr-387' leading to STK4 activation and apoptosis. Dephosphorylates RPS6KB1 and is involved in regulation of cap-dependent translation. Inhibits cancer cell proliferation and may act as a tumor suppressor. Dephosphorylation of PRKCA and PRKCB leads to their destabilization and degradation. Dephosphorylates RAF1 inhibiting its kinase activity.</text>
</comment>
<evidence type="ECO:0000256" key="14">
    <source>
        <dbReference type="ARBA" id="ARBA00023211"/>
    </source>
</evidence>
<organism evidence="23 24">
    <name type="scientific">Sciurus vulgaris</name>
    <name type="common">Eurasian red squirrel</name>
    <dbReference type="NCBI Taxonomy" id="55149"/>
    <lineage>
        <taxon>Eukaryota</taxon>
        <taxon>Metazoa</taxon>
        <taxon>Chordata</taxon>
        <taxon>Craniata</taxon>
        <taxon>Vertebrata</taxon>
        <taxon>Euteleostomi</taxon>
        <taxon>Mammalia</taxon>
        <taxon>Eutheria</taxon>
        <taxon>Euarchontoglires</taxon>
        <taxon>Glires</taxon>
        <taxon>Rodentia</taxon>
        <taxon>Sciuromorpha</taxon>
        <taxon>Sciuridae</taxon>
        <taxon>Sciurinae</taxon>
        <taxon>Sciurini</taxon>
        <taxon>Sciurus</taxon>
    </lineage>
</organism>
<gene>
    <name evidence="23" type="primary">PHLPP2</name>
</gene>